<feature type="domain" description="Cytochrome c" evidence="5">
    <location>
        <begin position="43"/>
        <end position="131"/>
    </location>
</feature>
<reference evidence="6 7" key="1">
    <citation type="submission" date="2019-08" db="EMBL/GenBank/DDBJ databases">
        <title>Ulvibacter marinistellae sp. nov., isolated from a starfish, Patiria pectinifera.</title>
        <authorList>
            <person name="Kawano K."/>
            <person name="Ushijima N."/>
            <person name="Kihara M."/>
            <person name="Itoh H."/>
        </authorList>
    </citation>
    <scope>NUCLEOTIDE SEQUENCE [LARGE SCALE GENOMIC DNA]</scope>
    <source>
        <strain evidence="6 7">KK4</strain>
    </source>
</reference>
<dbReference type="Gene3D" id="1.10.760.10">
    <property type="entry name" value="Cytochrome c-like domain"/>
    <property type="match status" value="1"/>
</dbReference>
<keyword evidence="7" id="KW-1185">Reference proteome</keyword>
<dbReference type="EMBL" id="BKCF01000002">
    <property type="protein sequence ID" value="GEQ86101.1"/>
    <property type="molecule type" value="Genomic_DNA"/>
</dbReference>
<evidence type="ECO:0000313" key="7">
    <source>
        <dbReference type="Proteomes" id="UP000326994"/>
    </source>
</evidence>
<dbReference type="Proteomes" id="UP000326994">
    <property type="component" value="Unassembled WGS sequence"/>
</dbReference>
<sequence>MKTILSIFLVSIALFSCNQKTTKDKGQLTIGQNKDIMQTPLEQSITRGKEVYDDFCKQCHRPKGKGIGKSYPPLAGSNWLTEKRTESIHAIKYGLKGEIEVNGKTYNNIMAPLGLSNKEVADVMNYTMNTWGNTQDKIVTEEEVEAVEK</sequence>
<evidence type="ECO:0000313" key="6">
    <source>
        <dbReference type="EMBL" id="GEQ86101.1"/>
    </source>
</evidence>
<evidence type="ECO:0000256" key="4">
    <source>
        <dbReference type="PROSITE-ProRule" id="PRU00433"/>
    </source>
</evidence>
<dbReference type="PROSITE" id="PS51257">
    <property type="entry name" value="PROKAR_LIPOPROTEIN"/>
    <property type="match status" value="1"/>
</dbReference>
<comment type="caution">
    <text evidence="6">The sequence shown here is derived from an EMBL/GenBank/DDBJ whole genome shotgun (WGS) entry which is preliminary data.</text>
</comment>
<dbReference type="InterPro" id="IPR036909">
    <property type="entry name" value="Cyt_c-like_dom_sf"/>
</dbReference>
<evidence type="ECO:0000256" key="1">
    <source>
        <dbReference type="ARBA" id="ARBA00022617"/>
    </source>
</evidence>
<name>A0A5J4G1Z3_9FLAO</name>
<dbReference type="PROSITE" id="PS51007">
    <property type="entry name" value="CYTC"/>
    <property type="match status" value="1"/>
</dbReference>
<accession>A0A5J4G1Z3</accession>
<protein>
    <recommendedName>
        <fullName evidence="5">Cytochrome c domain-containing protein</fullName>
    </recommendedName>
</protein>
<keyword evidence="1 4" id="KW-0349">Heme</keyword>
<dbReference type="GO" id="GO:0009055">
    <property type="term" value="F:electron transfer activity"/>
    <property type="evidence" value="ECO:0007669"/>
    <property type="project" value="InterPro"/>
</dbReference>
<keyword evidence="2 4" id="KW-0479">Metal-binding</keyword>
<evidence type="ECO:0000259" key="5">
    <source>
        <dbReference type="PROSITE" id="PS51007"/>
    </source>
</evidence>
<proteinExistence type="predicted"/>
<dbReference type="OrthoDB" id="9811395at2"/>
<dbReference type="RefSeq" id="WP_151894030.1">
    <property type="nucleotide sequence ID" value="NZ_BKCF01000002.1"/>
</dbReference>
<dbReference type="GO" id="GO:0046872">
    <property type="term" value="F:metal ion binding"/>
    <property type="evidence" value="ECO:0007669"/>
    <property type="project" value="UniProtKB-KW"/>
</dbReference>
<evidence type="ECO:0000256" key="2">
    <source>
        <dbReference type="ARBA" id="ARBA00022723"/>
    </source>
</evidence>
<dbReference type="InterPro" id="IPR051459">
    <property type="entry name" value="Cytochrome_c-type_DH"/>
</dbReference>
<dbReference type="GO" id="GO:0020037">
    <property type="term" value="F:heme binding"/>
    <property type="evidence" value="ECO:0007669"/>
    <property type="project" value="InterPro"/>
</dbReference>
<evidence type="ECO:0000256" key="3">
    <source>
        <dbReference type="ARBA" id="ARBA00023004"/>
    </source>
</evidence>
<dbReference type="AlphaFoldDB" id="A0A5J4G1Z3"/>
<organism evidence="6 7">
    <name type="scientific">Patiriisocius marinistellae</name>
    <dbReference type="NCBI Taxonomy" id="2494560"/>
    <lineage>
        <taxon>Bacteria</taxon>
        <taxon>Pseudomonadati</taxon>
        <taxon>Bacteroidota</taxon>
        <taxon>Flavobacteriia</taxon>
        <taxon>Flavobacteriales</taxon>
        <taxon>Flavobacteriaceae</taxon>
        <taxon>Patiriisocius</taxon>
    </lineage>
</organism>
<dbReference type="PANTHER" id="PTHR35008:SF8">
    <property type="entry name" value="ALCOHOL DEHYDROGENASE CYTOCHROME C SUBUNIT"/>
    <property type="match status" value="1"/>
</dbReference>
<dbReference type="Pfam" id="PF00034">
    <property type="entry name" value="Cytochrom_C"/>
    <property type="match status" value="1"/>
</dbReference>
<gene>
    <name evidence="6" type="ORF">ULMS_16090</name>
</gene>
<dbReference type="PANTHER" id="PTHR35008">
    <property type="entry name" value="BLL4482 PROTEIN-RELATED"/>
    <property type="match status" value="1"/>
</dbReference>
<dbReference type="InterPro" id="IPR009056">
    <property type="entry name" value="Cyt_c-like_dom"/>
</dbReference>
<keyword evidence="3 4" id="KW-0408">Iron</keyword>
<dbReference type="SUPFAM" id="SSF46626">
    <property type="entry name" value="Cytochrome c"/>
    <property type="match status" value="1"/>
</dbReference>